<dbReference type="PRINTS" id="PR00080">
    <property type="entry name" value="SDRFAMILY"/>
</dbReference>
<dbReference type="Pfam" id="PF13561">
    <property type="entry name" value="adh_short_C2"/>
    <property type="match status" value="1"/>
</dbReference>
<dbReference type="EMBL" id="CP023270">
    <property type="protein sequence ID" value="AVJ27485.1"/>
    <property type="molecule type" value="Genomic_DNA"/>
</dbReference>
<protein>
    <submittedName>
        <fullName evidence="4">3-ketoacyl-ACP reductase</fullName>
    </submittedName>
</protein>
<dbReference type="CDD" id="cd05362">
    <property type="entry name" value="THN_reductase-like_SDR_c"/>
    <property type="match status" value="1"/>
</dbReference>
<dbReference type="SUPFAM" id="SSF51735">
    <property type="entry name" value="NAD(P)-binding Rossmann-fold domains"/>
    <property type="match status" value="1"/>
</dbReference>
<dbReference type="SMART" id="SM00822">
    <property type="entry name" value="PKS_KR"/>
    <property type="match status" value="1"/>
</dbReference>
<gene>
    <name evidence="4" type="ORF">CLM73_10410</name>
</gene>
<evidence type="ECO:0000256" key="2">
    <source>
        <dbReference type="ARBA" id="ARBA00023002"/>
    </source>
</evidence>
<evidence type="ECO:0000259" key="3">
    <source>
        <dbReference type="SMART" id="SM00822"/>
    </source>
</evidence>
<dbReference type="GO" id="GO:0016614">
    <property type="term" value="F:oxidoreductase activity, acting on CH-OH group of donors"/>
    <property type="evidence" value="ECO:0007669"/>
    <property type="project" value="UniProtKB-ARBA"/>
</dbReference>
<dbReference type="InterPro" id="IPR002347">
    <property type="entry name" value="SDR_fam"/>
</dbReference>
<dbReference type="PANTHER" id="PTHR48107:SF7">
    <property type="entry name" value="RE15974P"/>
    <property type="match status" value="1"/>
</dbReference>
<feature type="domain" description="Ketoreductase" evidence="3">
    <location>
        <begin position="8"/>
        <end position="191"/>
    </location>
</feature>
<reference evidence="4 5" key="1">
    <citation type="submission" date="2017-09" db="EMBL/GenBank/DDBJ databases">
        <title>Genomic, metabolic, and phenotypic characteristics of bacterial isolates from the natural microbiome of the model nematode Caenorhabditis elegans.</title>
        <authorList>
            <person name="Zimmermann J."/>
            <person name="Obeng N."/>
            <person name="Yang W."/>
            <person name="Obeng O."/>
            <person name="Kissoyan K."/>
            <person name="Pees B."/>
            <person name="Dirksen P."/>
            <person name="Hoppner M."/>
            <person name="Franke A."/>
            <person name="Rosenstiel P."/>
            <person name="Leippe M."/>
            <person name="Dierking K."/>
            <person name="Kaleta C."/>
            <person name="Schulenburg H."/>
        </authorList>
    </citation>
    <scope>NUCLEOTIDE SEQUENCE [LARGE SCALE GENOMIC DNA]</scope>
    <source>
        <strain evidence="4 5">MYb73</strain>
    </source>
</reference>
<dbReference type="Proteomes" id="UP000239477">
    <property type="component" value="Chromosome"/>
</dbReference>
<accession>A0A2S0I651</accession>
<organism evidence="4 5">
    <name type="scientific">Achromobacter spanius</name>
    <dbReference type="NCBI Taxonomy" id="217203"/>
    <lineage>
        <taxon>Bacteria</taxon>
        <taxon>Pseudomonadati</taxon>
        <taxon>Pseudomonadota</taxon>
        <taxon>Betaproteobacteria</taxon>
        <taxon>Burkholderiales</taxon>
        <taxon>Alcaligenaceae</taxon>
        <taxon>Achromobacter</taxon>
    </lineage>
</organism>
<name>A0A2S0I651_9BURK</name>
<dbReference type="PANTHER" id="PTHR48107">
    <property type="entry name" value="NADPH-DEPENDENT ALDEHYDE REDUCTASE-LIKE PROTEIN, CHLOROPLASTIC-RELATED"/>
    <property type="match status" value="1"/>
</dbReference>
<sequence>MNDQASPRVALVTGGSRGIGAAIVRRLANDGFAVAINYASSATEADALAGEVRQGGGRALAVRADVAKPDDVRAMFDAVHAEFGRIDVLVNSAGVLQVQPLAETSDDLYDRTFDINTRGTFNTLREAAARMTDGGSIVNVSSTTVALNLPGYSVYIASKAAVESLTQVFAKELRGRRITVNAVAPGPVATELFFKGKSPELIEHYAKMPPLERLGQPDDIAGIVSFLAGPDSGWVNGQIVRANGGVA</sequence>
<dbReference type="InterPro" id="IPR036291">
    <property type="entry name" value="NAD(P)-bd_dom_sf"/>
</dbReference>
<dbReference type="PRINTS" id="PR00081">
    <property type="entry name" value="GDHRDH"/>
</dbReference>
<comment type="similarity">
    <text evidence="1">Belongs to the short-chain dehydrogenases/reductases (SDR) family.</text>
</comment>
<dbReference type="Gene3D" id="3.40.50.720">
    <property type="entry name" value="NAD(P)-binding Rossmann-like Domain"/>
    <property type="match status" value="1"/>
</dbReference>
<dbReference type="InterPro" id="IPR057326">
    <property type="entry name" value="KR_dom"/>
</dbReference>
<dbReference type="RefSeq" id="WP_105238360.1">
    <property type="nucleotide sequence ID" value="NZ_CP023270.1"/>
</dbReference>
<dbReference type="FunFam" id="3.40.50.720:FF:000084">
    <property type="entry name" value="Short-chain dehydrogenase reductase"/>
    <property type="match status" value="1"/>
</dbReference>
<dbReference type="OrthoDB" id="9803333at2"/>
<keyword evidence="2" id="KW-0560">Oxidoreductase</keyword>
<dbReference type="AlphaFoldDB" id="A0A2S0I651"/>
<evidence type="ECO:0000313" key="4">
    <source>
        <dbReference type="EMBL" id="AVJ27485.1"/>
    </source>
</evidence>
<keyword evidence="5" id="KW-1185">Reference proteome</keyword>
<evidence type="ECO:0000256" key="1">
    <source>
        <dbReference type="ARBA" id="ARBA00006484"/>
    </source>
</evidence>
<evidence type="ECO:0000313" key="5">
    <source>
        <dbReference type="Proteomes" id="UP000239477"/>
    </source>
</evidence>
<proteinExistence type="inferred from homology"/>